<proteinExistence type="predicted"/>
<keyword evidence="4" id="KW-1185">Reference proteome</keyword>
<sequence>MGSPYDPNQPTRLGPPDGQQPAPGQQPYGQQPYGQQPYPQQPYQQQPYGQQPYGQQPQGAQPYGQQPYGQQPPPPPASSGGGKKWWFIGGGGLLLVLIVVVAVVLAFTLGGGDSSSDEPKVPTASAQALVLSESAFPDITGEFTLDTEQSGDDGTTVDNEKCDKLVNTPDTNADYTERELTETPESSEVFFGLDSYNADVTKPANGSYDDFEDILDACSTFTLNLEEDGETIPVKLKLDKQTLPIDGDYKAFRMVGEFDVEGIEIHMVGTLAVGEERGVAFSVGHSTFSDSPPSVSSEVNSNLAEMFTAQRQQIKDAA</sequence>
<feature type="compositionally biased region" description="Polar residues" evidence="1">
    <location>
        <begin position="1"/>
        <end position="11"/>
    </location>
</feature>
<dbReference type="EMBL" id="JAVLUS010000008">
    <property type="protein sequence ID" value="MDS1114328.1"/>
    <property type="molecule type" value="Genomic_DNA"/>
</dbReference>
<evidence type="ECO:0000313" key="3">
    <source>
        <dbReference type="EMBL" id="MDS1114328.1"/>
    </source>
</evidence>
<name>A0ABU2GSA4_9ACTN</name>
<dbReference type="SUPFAM" id="SSF81995">
    <property type="entry name" value="beta-sandwich domain of Sec23/24"/>
    <property type="match status" value="1"/>
</dbReference>
<evidence type="ECO:0000256" key="1">
    <source>
        <dbReference type="SAM" id="MobiDB-lite"/>
    </source>
</evidence>
<organism evidence="3 4">
    <name type="scientific">Gordonia westfalica</name>
    <dbReference type="NCBI Taxonomy" id="158898"/>
    <lineage>
        <taxon>Bacteria</taxon>
        <taxon>Bacillati</taxon>
        <taxon>Actinomycetota</taxon>
        <taxon>Actinomycetes</taxon>
        <taxon>Mycobacteriales</taxon>
        <taxon>Gordoniaceae</taxon>
        <taxon>Gordonia</taxon>
    </lineage>
</organism>
<keyword evidence="2" id="KW-0472">Membrane</keyword>
<protein>
    <submittedName>
        <fullName evidence="3">Uncharacterized protein</fullName>
    </submittedName>
</protein>
<keyword evidence="2" id="KW-1133">Transmembrane helix</keyword>
<feature type="compositionally biased region" description="Low complexity" evidence="1">
    <location>
        <begin position="14"/>
        <end position="69"/>
    </location>
</feature>
<feature type="transmembrane region" description="Helical" evidence="2">
    <location>
        <begin position="85"/>
        <end position="110"/>
    </location>
</feature>
<dbReference type="RefSeq" id="WP_310950490.1">
    <property type="nucleotide sequence ID" value="NZ_JAVLUS010000008.1"/>
</dbReference>
<evidence type="ECO:0000256" key="2">
    <source>
        <dbReference type="SAM" id="Phobius"/>
    </source>
</evidence>
<accession>A0ABU2GSA4</accession>
<dbReference type="Proteomes" id="UP001265083">
    <property type="component" value="Unassembled WGS sequence"/>
</dbReference>
<reference evidence="3 4" key="1">
    <citation type="submission" date="2023-08" db="EMBL/GenBank/DDBJ databases">
        <title>Bioegradation of LLDPE and BLDPE plastic by marine bacteria from coast plastic debris.</title>
        <authorList>
            <person name="Rong Z."/>
        </authorList>
    </citation>
    <scope>NUCLEOTIDE SEQUENCE [LARGE SCALE GENOMIC DNA]</scope>
    <source>
        <strain evidence="3 4">Z-2</strain>
    </source>
</reference>
<comment type="caution">
    <text evidence="3">The sequence shown here is derived from an EMBL/GenBank/DDBJ whole genome shotgun (WGS) entry which is preliminary data.</text>
</comment>
<feature type="region of interest" description="Disordered" evidence="1">
    <location>
        <begin position="1"/>
        <end position="82"/>
    </location>
</feature>
<keyword evidence="2" id="KW-0812">Transmembrane</keyword>
<gene>
    <name evidence="3" type="ORF">RD149_11185</name>
</gene>
<evidence type="ECO:0000313" key="4">
    <source>
        <dbReference type="Proteomes" id="UP001265083"/>
    </source>
</evidence>